<organism evidence="2 3">
    <name type="scientific">Stentor coeruleus</name>
    <dbReference type="NCBI Taxonomy" id="5963"/>
    <lineage>
        <taxon>Eukaryota</taxon>
        <taxon>Sar</taxon>
        <taxon>Alveolata</taxon>
        <taxon>Ciliophora</taxon>
        <taxon>Postciliodesmatophora</taxon>
        <taxon>Heterotrichea</taxon>
        <taxon>Heterotrichida</taxon>
        <taxon>Stentoridae</taxon>
        <taxon>Stentor</taxon>
    </lineage>
</organism>
<name>A0A1R2BZ46_9CILI</name>
<dbReference type="PANTHER" id="PTHR23084:SF263">
    <property type="entry name" value="MORN REPEAT-CONTAINING PROTEIN 1"/>
    <property type="match status" value="1"/>
</dbReference>
<dbReference type="EMBL" id="MPUH01000356">
    <property type="protein sequence ID" value="OMJ82054.1"/>
    <property type="molecule type" value="Genomic_DNA"/>
</dbReference>
<sequence>MLGPFKERKVEGKGRAIESNGLFKNSKFEDEGKFMRPGGAEFAGELKDGKLSGSGQEQWPDGTRYIGEYQDGERHGKGKLILSAGVYEGGFRRKYMWTNKTNMKEGGKMGKCMEKEFLNGLMEEFVMESRETEQ</sequence>
<evidence type="ECO:0000313" key="3">
    <source>
        <dbReference type="Proteomes" id="UP000187209"/>
    </source>
</evidence>
<dbReference type="Gene3D" id="2.20.110.10">
    <property type="entry name" value="Histone H3 K4-specific methyltransferase SET7/9 N-terminal domain"/>
    <property type="match status" value="1"/>
</dbReference>
<evidence type="ECO:0008006" key="4">
    <source>
        <dbReference type="Google" id="ProtNLM"/>
    </source>
</evidence>
<reference evidence="2 3" key="1">
    <citation type="submission" date="2016-11" db="EMBL/GenBank/DDBJ databases">
        <title>The macronuclear genome of Stentor coeruleus: a giant cell with tiny introns.</title>
        <authorList>
            <person name="Slabodnick M."/>
            <person name="Ruby J.G."/>
            <person name="Reiff S.B."/>
            <person name="Swart E.C."/>
            <person name="Gosai S."/>
            <person name="Prabakaran S."/>
            <person name="Witkowska E."/>
            <person name="Larue G.E."/>
            <person name="Fisher S."/>
            <person name="Freeman R.M."/>
            <person name="Gunawardena J."/>
            <person name="Chu W."/>
            <person name="Stover N.A."/>
            <person name="Gregory B.D."/>
            <person name="Nowacki M."/>
            <person name="Derisi J."/>
            <person name="Roy S.W."/>
            <person name="Marshall W.F."/>
            <person name="Sood P."/>
        </authorList>
    </citation>
    <scope>NUCLEOTIDE SEQUENCE [LARGE SCALE GENOMIC DNA]</scope>
    <source>
        <strain evidence="2">WM001</strain>
    </source>
</reference>
<gene>
    <name evidence="2" type="ORF">SteCoe_17387</name>
</gene>
<accession>A0A1R2BZ46</accession>
<dbReference type="SUPFAM" id="SSF82185">
    <property type="entry name" value="Histone H3 K4-specific methyltransferase SET7/9 N-terminal domain"/>
    <property type="match status" value="1"/>
</dbReference>
<evidence type="ECO:0000256" key="1">
    <source>
        <dbReference type="ARBA" id="ARBA00022737"/>
    </source>
</evidence>
<keyword evidence="1" id="KW-0677">Repeat</keyword>
<comment type="caution">
    <text evidence="2">The sequence shown here is derived from an EMBL/GenBank/DDBJ whole genome shotgun (WGS) entry which is preliminary data.</text>
</comment>
<dbReference type="PANTHER" id="PTHR23084">
    <property type="entry name" value="PHOSPHATIDYLINOSITOL-4-PHOSPHATE 5-KINASE RELATED"/>
    <property type="match status" value="1"/>
</dbReference>
<dbReference type="AlphaFoldDB" id="A0A1R2BZ46"/>
<dbReference type="InterPro" id="IPR003409">
    <property type="entry name" value="MORN"/>
</dbReference>
<dbReference type="OrthoDB" id="437960at2759"/>
<evidence type="ECO:0000313" key="2">
    <source>
        <dbReference type="EMBL" id="OMJ82054.1"/>
    </source>
</evidence>
<dbReference type="Pfam" id="PF02493">
    <property type="entry name" value="MORN"/>
    <property type="match status" value="2"/>
</dbReference>
<protein>
    <recommendedName>
        <fullName evidence="4">MORN repeat-containing protein 5</fullName>
    </recommendedName>
</protein>
<dbReference type="SMART" id="SM00698">
    <property type="entry name" value="MORN"/>
    <property type="match status" value="2"/>
</dbReference>
<proteinExistence type="predicted"/>
<dbReference type="Proteomes" id="UP000187209">
    <property type="component" value="Unassembled WGS sequence"/>
</dbReference>
<keyword evidence="3" id="KW-1185">Reference proteome</keyword>